<reference evidence="2 3" key="1">
    <citation type="submission" date="2024-10" db="EMBL/GenBank/DDBJ databases">
        <title>Updated reference genomes for cyclostephanoid diatoms.</title>
        <authorList>
            <person name="Roberts W.R."/>
            <person name="Alverson A.J."/>
        </authorList>
    </citation>
    <scope>NUCLEOTIDE SEQUENCE [LARGE SCALE GENOMIC DNA]</scope>
    <source>
        <strain evidence="2 3">AJA228-03</strain>
    </source>
</reference>
<protein>
    <submittedName>
        <fullName evidence="2">Uncharacterized protein</fullName>
    </submittedName>
</protein>
<keyword evidence="3" id="KW-1185">Reference proteome</keyword>
<proteinExistence type="predicted"/>
<accession>A0ABD3R3R9</accession>
<evidence type="ECO:0000256" key="1">
    <source>
        <dbReference type="SAM" id="MobiDB-lite"/>
    </source>
</evidence>
<comment type="caution">
    <text evidence="2">The sequence shown here is derived from an EMBL/GenBank/DDBJ whole genome shotgun (WGS) entry which is preliminary data.</text>
</comment>
<organism evidence="2 3">
    <name type="scientific">Cyclostephanos tholiformis</name>
    <dbReference type="NCBI Taxonomy" id="382380"/>
    <lineage>
        <taxon>Eukaryota</taxon>
        <taxon>Sar</taxon>
        <taxon>Stramenopiles</taxon>
        <taxon>Ochrophyta</taxon>
        <taxon>Bacillariophyta</taxon>
        <taxon>Coscinodiscophyceae</taxon>
        <taxon>Thalassiosirophycidae</taxon>
        <taxon>Stephanodiscales</taxon>
        <taxon>Stephanodiscaceae</taxon>
        <taxon>Cyclostephanos</taxon>
    </lineage>
</organism>
<dbReference type="EMBL" id="JALLPB020000631">
    <property type="protein sequence ID" value="KAL3807408.1"/>
    <property type="molecule type" value="Genomic_DNA"/>
</dbReference>
<feature type="compositionally biased region" description="Basic and acidic residues" evidence="1">
    <location>
        <begin position="114"/>
        <end position="129"/>
    </location>
</feature>
<sequence length="170" mass="19403">MAPLITTRTLFELRIGSTLTIEVLLQIRPADIDWWNSDLDNHERQLHKLIGRRVLPDECLEEIETSRARNVKGKIMERVGDDSERTIGEVISSRRVVENQKNSAGRRKWGSTTKEGKTGKKKGTYEKNAVDGNGNSMHDFESKEKKRKLLMDTGTWIMGTSIQICKCHHA</sequence>
<gene>
    <name evidence="2" type="ORF">ACHAXA_009470</name>
</gene>
<dbReference type="AlphaFoldDB" id="A0ABD3R3R9"/>
<name>A0ABD3R3R9_9STRA</name>
<feature type="region of interest" description="Disordered" evidence="1">
    <location>
        <begin position="98"/>
        <end position="143"/>
    </location>
</feature>
<evidence type="ECO:0000313" key="3">
    <source>
        <dbReference type="Proteomes" id="UP001530377"/>
    </source>
</evidence>
<dbReference type="Proteomes" id="UP001530377">
    <property type="component" value="Unassembled WGS sequence"/>
</dbReference>
<evidence type="ECO:0000313" key="2">
    <source>
        <dbReference type="EMBL" id="KAL3807408.1"/>
    </source>
</evidence>